<organism evidence="3 4">
    <name type="scientific">Magnetospirillum molischianum DSM 120</name>
    <dbReference type="NCBI Taxonomy" id="1150626"/>
    <lineage>
        <taxon>Bacteria</taxon>
        <taxon>Pseudomonadati</taxon>
        <taxon>Pseudomonadota</taxon>
        <taxon>Alphaproteobacteria</taxon>
        <taxon>Rhodospirillales</taxon>
        <taxon>Rhodospirillaceae</taxon>
        <taxon>Magnetospirillum</taxon>
    </lineage>
</organism>
<protein>
    <submittedName>
        <fullName evidence="3">RsbT antagonist protein rsbS</fullName>
    </submittedName>
</protein>
<feature type="region of interest" description="Disordered" evidence="1">
    <location>
        <begin position="116"/>
        <end position="136"/>
    </location>
</feature>
<dbReference type="Pfam" id="PF01740">
    <property type="entry name" value="STAS"/>
    <property type="match status" value="1"/>
</dbReference>
<name>H8FVG9_MAGML</name>
<dbReference type="Gene3D" id="3.30.750.24">
    <property type="entry name" value="STAS domain"/>
    <property type="match status" value="1"/>
</dbReference>
<dbReference type="SUPFAM" id="SSF52091">
    <property type="entry name" value="SpoIIaa-like"/>
    <property type="match status" value="1"/>
</dbReference>
<keyword evidence="4" id="KW-1185">Reference proteome</keyword>
<reference evidence="3 4" key="1">
    <citation type="journal article" date="2012" name="J. Bacteriol.">
        <title>Draft Genome Sequence of the Purple Photosynthetic Bacterium Phaeospirillum molischianum DSM120, a Particularly Versatile Bacterium.</title>
        <authorList>
            <person name="Duquesne K."/>
            <person name="Prima V."/>
            <person name="Ji B."/>
            <person name="Rouy Z."/>
            <person name="Medigue C."/>
            <person name="Talla E."/>
            <person name="Sturgis J.N."/>
        </authorList>
    </citation>
    <scope>NUCLEOTIDE SEQUENCE [LARGE SCALE GENOMIC DNA]</scope>
    <source>
        <strain evidence="4">DSM120</strain>
    </source>
</reference>
<dbReference type="PANTHER" id="PTHR33745:SF1">
    <property type="entry name" value="RSBT ANTAGONIST PROTEIN RSBS"/>
    <property type="match status" value="1"/>
</dbReference>
<dbReference type="RefSeq" id="WP_002730037.1">
    <property type="nucleotide sequence ID" value="NZ_CAHP01000032.1"/>
</dbReference>
<dbReference type="InterPro" id="IPR036513">
    <property type="entry name" value="STAS_dom_sf"/>
</dbReference>
<dbReference type="CDD" id="cd07041">
    <property type="entry name" value="STAS_RsbR_RsbS_like"/>
    <property type="match status" value="1"/>
</dbReference>
<feature type="compositionally biased region" description="Basic and acidic residues" evidence="1">
    <location>
        <begin position="116"/>
        <end position="126"/>
    </location>
</feature>
<proteinExistence type="predicted"/>
<dbReference type="Proteomes" id="UP000004169">
    <property type="component" value="Unassembled WGS sequence"/>
</dbReference>
<dbReference type="InterPro" id="IPR002645">
    <property type="entry name" value="STAS_dom"/>
</dbReference>
<comment type="caution">
    <text evidence="3">The sequence shown here is derived from an EMBL/GenBank/DDBJ whole genome shotgun (WGS) entry which is preliminary data.</text>
</comment>
<dbReference type="EMBL" id="CAHP01000032">
    <property type="protein sequence ID" value="CCG42357.1"/>
    <property type="molecule type" value="Genomic_DNA"/>
</dbReference>
<dbReference type="eggNOG" id="COG1366">
    <property type="taxonomic scope" value="Bacteria"/>
</dbReference>
<dbReference type="InterPro" id="IPR051932">
    <property type="entry name" value="Bact_StressResp_Reg"/>
</dbReference>
<dbReference type="AlphaFoldDB" id="H8FVG9"/>
<gene>
    <name evidence="3" type="primary">rsbS</name>
    <name evidence="3" type="ORF">PHAMO_380025</name>
</gene>
<dbReference type="PANTHER" id="PTHR33745">
    <property type="entry name" value="RSBT ANTAGONIST PROTEIN RSBS-RELATED"/>
    <property type="match status" value="1"/>
</dbReference>
<evidence type="ECO:0000256" key="1">
    <source>
        <dbReference type="SAM" id="MobiDB-lite"/>
    </source>
</evidence>
<dbReference type="STRING" id="1150626.PHAMO_380025"/>
<evidence type="ECO:0000259" key="2">
    <source>
        <dbReference type="PROSITE" id="PS50801"/>
    </source>
</evidence>
<dbReference type="OrthoDB" id="9797171at2"/>
<sequence length="136" mass="14950">MRVPVLRLGHILLTSVQSDLTDEQAMTLQGDILELLRDGKADGIVIDITSVDVVDSYMARVLNETARMARIMGGEVVLTGMQPLVALTLVEMGREIIGVETALDLESGVERLKSSLARRDRDRNDTRANPGDRYGE</sequence>
<evidence type="ECO:0000313" key="4">
    <source>
        <dbReference type="Proteomes" id="UP000004169"/>
    </source>
</evidence>
<dbReference type="PROSITE" id="PS50801">
    <property type="entry name" value="STAS"/>
    <property type="match status" value="1"/>
</dbReference>
<evidence type="ECO:0000313" key="3">
    <source>
        <dbReference type="EMBL" id="CCG42357.1"/>
    </source>
</evidence>
<accession>H8FVG9</accession>
<feature type="domain" description="STAS" evidence="2">
    <location>
        <begin position="1"/>
        <end position="112"/>
    </location>
</feature>